<gene>
    <name evidence="1" type="ORF">LCGC14_1991140</name>
</gene>
<name>A0A0F9HJE8_9ZZZZ</name>
<reference evidence="1" key="1">
    <citation type="journal article" date="2015" name="Nature">
        <title>Complex archaea that bridge the gap between prokaryotes and eukaryotes.</title>
        <authorList>
            <person name="Spang A."/>
            <person name="Saw J.H."/>
            <person name="Jorgensen S.L."/>
            <person name="Zaremba-Niedzwiedzka K."/>
            <person name="Martijn J."/>
            <person name="Lind A.E."/>
            <person name="van Eijk R."/>
            <person name="Schleper C."/>
            <person name="Guy L."/>
            <person name="Ettema T.J."/>
        </authorList>
    </citation>
    <scope>NUCLEOTIDE SEQUENCE</scope>
</reference>
<dbReference type="AlphaFoldDB" id="A0A0F9HJE8"/>
<evidence type="ECO:0008006" key="2">
    <source>
        <dbReference type="Google" id="ProtNLM"/>
    </source>
</evidence>
<accession>A0A0F9HJE8</accession>
<evidence type="ECO:0000313" key="1">
    <source>
        <dbReference type="EMBL" id="KKL81800.1"/>
    </source>
</evidence>
<protein>
    <recommendedName>
        <fullName evidence="2">Bacterial OB-fold domain-containing protein</fullName>
    </recommendedName>
</protein>
<comment type="caution">
    <text evidence="1">The sequence shown here is derived from an EMBL/GenBank/DDBJ whole genome shotgun (WGS) entry which is preliminary data.</text>
</comment>
<dbReference type="EMBL" id="LAZR01022460">
    <property type="protein sequence ID" value="KKL81800.1"/>
    <property type="molecule type" value="Genomic_DNA"/>
</dbReference>
<proteinExistence type="predicted"/>
<sequence length="122" mass="13356">MARLALYLTILVLALFVLTSAFVLRHGGGASEAIRRVSVHDLATATEQYVGERVTTVGVLRQLQEPEEHFVVEAGEMRVAIIGYDREALLELEGQTVTVTGRFDFKDGTGRLIQADSVTPAR</sequence>
<organism evidence="1">
    <name type="scientific">marine sediment metagenome</name>
    <dbReference type="NCBI Taxonomy" id="412755"/>
    <lineage>
        <taxon>unclassified sequences</taxon>
        <taxon>metagenomes</taxon>
        <taxon>ecological metagenomes</taxon>
    </lineage>
</organism>